<dbReference type="SUPFAM" id="SSF52540">
    <property type="entry name" value="P-loop containing nucleoside triphosphate hydrolases"/>
    <property type="match status" value="1"/>
</dbReference>
<evidence type="ECO:0000259" key="4">
    <source>
        <dbReference type="SMART" id="SM00382"/>
    </source>
</evidence>
<dbReference type="AlphaFoldDB" id="G0TX06"/>
<name>G0TX06_TRYVY</name>
<reference evidence="5" key="1">
    <citation type="journal article" date="2012" name="Proc. Natl. Acad. Sci. U.S.A.">
        <title>Antigenic diversity is generated by distinct evolutionary mechanisms in African trypanosome species.</title>
        <authorList>
            <person name="Jackson A.P."/>
            <person name="Berry A."/>
            <person name="Aslett M."/>
            <person name="Allison H.C."/>
            <person name="Burton P."/>
            <person name="Vavrova-Anderson J."/>
            <person name="Brown R."/>
            <person name="Browne H."/>
            <person name="Corton N."/>
            <person name="Hauser H."/>
            <person name="Gamble J."/>
            <person name="Gilderthorp R."/>
            <person name="Marcello L."/>
            <person name="McQuillan J."/>
            <person name="Otto T.D."/>
            <person name="Quail M.A."/>
            <person name="Sanders M.J."/>
            <person name="van Tonder A."/>
            <person name="Ginger M.L."/>
            <person name="Field M.C."/>
            <person name="Barry J.D."/>
            <person name="Hertz-Fowler C."/>
            <person name="Berriman M."/>
        </authorList>
    </citation>
    <scope>NUCLEOTIDE SEQUENCE</scope>
    <source>
        <strain evidence="5">Y486</strain>
    </source>
</reference>
<dbReference type="InterPro" id="IPR027417">
    <property type="entry name" value="P-loop_NTPase"/>
</dbReference>
<dbReference type="Gene3D" id="3.40.50.300">
    <property type="entry name" value="P-loop containing nucleotide triphosphate hydrolases"/>
    <property type="match status" value="1"/>
</dbReference>
<keyword evidence="2" id="KW-0067">ATP-binding</keyword>
<evidence type="ECO:0000256" key="3">
    <source>
        <dbReference type="SAM" id="MobiDB-lite"/>
    </source>
</evidence>
<feature type="region of interest" description="Disordered" evidence="3">
    <location>
        <begin position="486"/>
        <end position="508"/>
    </location>
</feature>
<dbReference type="PANTHER" id="PTHR20953">
    <property type="entry name" value="KINASE-RELATED"/>
    <property type="match status" value="1"/>
</dbReference>
<dbReference type="FunFam" id="3.40.50.300:FF:002600">
    <property type="entry name" value="Predicted protein"/>
    <property type="match status" value="1"/>
</dbReference>
<evidence type="ECO:0000256" key="1">
    <source>
        <dbReference type="ARBA" id="ARBA00022741"/>
    </source>
</evidence>
<dbReference type="InterPro" id="IPR003593">
    <property type="entry name" value="AAA+_ATPase"/>
</dbReference>
<gene>
    <name evidence="5" type="ORF">TVY486_0602860</name>
</gene>
<protein>
    <recommendedName>
        <fullName evidence="4">AAA+ ATPase domain-containing protein</fullName>
    </recommendedName>
</protein>
<proteinExistence type="predicted"/>
<dbReference type="EMBL" id="HE573022">
    <property type="protein sequence ID" value="CCC48495.1"/>
    <property type="molecule type" value="Genomic_DNA"/>
</dbReference>
<dbReference type="VEuPathDB" id="TriTrypDB:TvY486_0602860"/>
<dbReference type="PANTHER" id="PTHR20953:SF3">
    <property type="entry name" value="P-LOOP CONTAINING NUCLEOSIDE TRIPHOSPHATE HYDROLASES SUPERFAMILY PROTEIN"/>
    <property type="match status" value="1"/>
</dbReference>
<dbReference type="GO" id="GO:0005524">
    <property type="term" value="F:ATP binding"/>
    <property type="evidence" value="ECO:0007669"/>
    <property type="project" value="UniProtKB-KW"/>
</dbReference>
<feature type="domain" description="AAA+ ATPase" evidence="4">
    <location>
        <begin position="249"/>
        <end position="381"/>
    </location>
</feature>
<dbReference type="InterPro" id="IPR045735">
    <property type="entry name" value="Spore_III_AA_AAA+_ATPase"/>
</dbReference>
<dbReference type="Pfam" id="PF19568">
    <property type="entry name" value="Spore_III_AA"/>
    <property type="match status" value="1"/>
</dbReference>
<dbReference type="SMART" id="SM00382">
    <property type="entry name" value="AAA"/>
    <property type="match status" value="1"/>
</dbReference>
<keyword evidence="1" id="KW-0547">Nucleotide-binding</keyword>
<accession>G0TX06</accession>
<evidence type="ECO:0000256" key="2">
    <source>
        <dbReference type="ARBA" id="ARBA00022840"/>
    </source>
</evidence>
<organism evidence="5">
    <name type="scientific">Trypanosoma vivax (strain Y486)</name>
    <dbReference type="NCBI Taxonomy" id="1055687"/>
    <lineage>
        <taxon>Eukaryota</taxon>
        <taxon>Discoba</taxon>
        <taxon>Euglenozoa</taxon>
        <taxon>Kinetoplastea</taxon>
        <taxon>Metakinetoplastina</taxon>
        <taxon>Trypanosomatida</taxon>
        <taxon>Trypanosomatidae</taxon>
        <taxon>Trypanosoma</taxon>
        <taxon>Duttonella</taxon>
    </lineage>
</organism>
<sequence length="537" mass="59686">MVCRRRFLVAQPCMPLVTNACTLAQSWRFVRCRRVANRSACAPPHLGEQHFLQEKSPERSSPTQMPLSYVQNEVGGMARYCTDDAIWGNDTIQGAWKSFHESLSQSLTSKDALKAQRIVNNDLVGLALCTSFAEVKHLLSLLAPPLRAAITSHPIFVEQEVEEFFIHLGQAVEVRGGEWVLQTPPPTATELQHTLKRVSHFGDDGRGCIKNTPHRVSLWRGRCGEPLGVTIRVGRFVPNVAQALLPLANQGSLLIVSKAGVGKTTLLRDIATSLSRKPCRPRVVVVDTSNEIGGDSPVPLPFLGRCRRIQVPRREDQGDLMKQVLQNHSPEYVVVDEISTAAEAEAAWSISQRGVCLIATCHGESLAGVLQNQTLNLLVGGTAQAFLSNEERRLRNKLKKTVLERPYPSPFKFVAELNSRNTAHVYVDVNQAVDCLLDEQDAKGNASIGTTVVVNQPPSERLMALLLEKQRRGQSTLDHHQIRKCATDQRDCTEDQTDDAGSESFGNTWIEERRSASSSFRRKKSDQRLLEDLQRFL</sequence>
<evidence type="ECO:0000313" key="5">
    <source>
        <dbReference type="EMBL" id="CCC48495.1"/>
    </source>
</evidence>